<name>A0A0R2U502_9GAMM</name>
<dbReference type="GO" id="GO:0035438">
    <property type="term" value="F:cyclic-di-GMP binding"/>
    <property type="evidence" value="ECO:0007669"/>
    <property type="project" value="InterPro"/>
</dbReference>
<comment type="caution">
    <text evidence="2">The sequence shown here is derived from an EMBL/GenBank/DDBJ whole genome shotgun (WGS) entry which is preliminary data.</text>
</comment>
<protein>
    <recommendedName>
        <fullName evidence="1">PilZ domain-containing protein</fullName>
    </recommendedName>
</protein>
<sequence length="130" mass="14288">MEKDKLGLATKRIVGDILADSHSYSCSLNIKNQNDLYQHFMPFVKGGGFFVPSKHSFALGDGVQLRLSLFLVEELIVVEGKAIWVSFNGDSNLDSQGVGIQLSASESEIVTTIRSLLDDMPQNHKSTLTM</sequence>
<reference evidence="2 3" key="1">
    <citation type="submission" date="2015-10" db="EMBL/GenBank/DDBJ databases">
        <title>Metagenome-Assembled Genomes uncover a global brackish microbiome.</title>
        <authorList>
            <person name="Hugerth L.W."/>
            <person name="Larsson J."/>
            <person name="Alneberg J."/>
            <person name="Lindh M.V."/>
            <person name="Legrand C."/>
            <person name="Pinhassi J."/>
            <person name="Andersson A.F."/>
        </authorList>
    </citation>
    <scope>NUCLEOTIDE SEQUENCE [LARGE SCALE GENOMIC DNA]</scope>
    <source>
        <strain evidence="2">BACL26 MAG-121220-bin70</strain>
    </source>
</reference>
<feature type="domain" description="PilZ" evidence="1">
    <location>
        <begin position="25"/>
        <end position="115"/>
    </location>
</feature>
<evidence type="ECO:0000313" key="3">
    <source>
        <dbReference type="Proteomes" id="UP000051213"/>
    </source>
</evidence>
<evidence type="ECO:0000259" key="1">
    <source>
        <dbReference type="Pfam" id="PF07238"/>
    </source>
</evidence>
<accession>A0A0R2U502</accession>
<organism evidence="2 3">
    <name type="scientific">SAR92 bacterium BACL26 MAG-121220-bin70</name>
    <dbReference type="NCBI Taxonomy" id="1655626"/>
    <lineage>
        <taxon>Bacteria</taxon>
        <taxon>Pseudomonadati</taxon>
        <taxon>Pseudomonadota</taxon>
        <taxon>Gammaproteobacteria</taxon>
        <taxon>Cellvibrionales</taxon>
        <taxon>Porticoccaceae</taxon>
        <taxon>SAR92 clade</taxon>
    </lineage>
</organism>
<evidence type="ECO:0000313" key="2">
    <source>
        <dbReference type="EMBL" id="KRO92141.1"/>
    </source>
</evidence>
<dbReference type="AlphaFoldDB" id="A0A0R2U502"/>
<proteinExistence type="predicted"/>
<dbReference type="InterPro" id="IPR009875">
    <property type="entry name" value="PilZ_domain"/>
</dbReference>
<gene>
    <name evidence="2" type="ORF">ABS24_03530</name>
</gene>
<dbReference type="Gene3D" id="2.40.10.220">
    <property type="entry name" value="predicted glycosyltransferase like domains"/>
    <property type="match status" value="1"/>
</dbReference>
<dbReference type="EMBL" id="LICA01000367">
    <property type="protein sequence ID" value="KRO92141.1"/>
    <property type="molecule type" value="Genomic_DNA"/>
</dbReference>
<dbReference type="Pfam" id="PF07238">
    <property type="entry name" value="PilZ"/>
    <property type="match status" value="1"/>
</dbReference>
<dbReference type="Proteomes" id="UP000051213">
    <property type="component" value="Unassembled WGS sequence"/>
</dbReference>